<dbReference type="Gene3D" id="3.40.50.10420">
    <property type="entry name" value="NagB/RpiA/CoA transferase-like"/>
    <property type="match status" value="1"/>
</dbReference>
<reference evidence="7" key="1">
    <citation type="submission" date="2018-03" db="EMBL/GenBank/DDBJ databases">
        <authorList>
            <person name="Sun L."/>
            <person name="Liu H."/>
            <person name="Chen W."/>
            <person name="Huang K."/>
            <person name="Liu W."/>
            <person name="Gao X."/>
        </authorList>
    </citation>
    <scope>NUCLEOTIDE SEQUENCE [LARGE SCALE GENOMIC DNA]</scope>
    <source>
        <strain evidence="7">SH9</strain>
    </source>
</reference>
<dbReference type="PIRSF" id="PIRSF006806">
    <property type="entry name" value="FTHF_cligase"/>
    <property type="match status" value="1"/>
</dbReference>
<evidence type="ECO:0000256" key="5">
    <source>
        <dbReference type="RuleBase" id="RU361279"/>
    </source>
</evidence>
<evidence type="ECO:0000256" key="3">
    <source>
        <dbReference type="ARBA" id="ARBA00022840"/>
    </source>
</evidence>
<dbReference type="Pfam" id="PF01812">
    <property type="entry name" value="5-FTHF_cyc-lig"/>
    <property type="match status" value="1"/>
</dbReference>
<protein>
    <recommendedName>
        <fullName evidence="5">5-formyltetrahydrofolate cyclo-ligase</fullName>
        <ecNumber evidence="5">6.3.3.2</ecNumber>
    </recommendedName>
</protein>
<organism evidence="6 7">
    <name type="scientific">Alsobacter soli</name>
    <dbReference type="NCBI Taxonomy" id="2109933"/>
    <lineage>
        <taxon>Bacteria</taxon>
        <taxon>Pseudomonadati</taxon>
        <taxon>Pseudomonadota</taxon>
        <taxon>Alphaproteobacteria</taxon>
        <taxon>Hyphomicrobiales</taxon>
        <taxon>Alsobacteraceae</taxon>
        <taxon>Alsobacter</taxon>
    </lineage>
</organism>
<sequence length="192" mass="21379">MTHALDKAAIRQEVLARRDALSDHDRARFSAALAEHALPFRAAIHEGPVSGFWPIRSEVDPRPLMRLFAAHGAELCLPVVRKAGMVFRSYRFGDALVSAGFGLSEPPESAPQSRPRVMLTPLAAFDRRGDRIGYGAGYYDRAIARFLGDGRPLTIVGLAFSLQEVERVPAEPHDRRLDWILTEREVIRPTLV</sequence>
<dbReference type="EMBL" id="PVZS01000001">
    <property type="protein sequence ID" value="PSC06971.1"/>
    <property type="molecule type" value="Genomic_DNA"/>
</dbReference>
<comment type="cofactor">
    <cofactor evidence="5">
        <name>Mg(2+)</name>
        <dbReference type="ChEBI" id="CHEBI:18420"/>
    </cofactor>
</comment>
<keyword evidence="7" id="KW-1185">Reference proteome</keyword>
<dbReference type="PANTHER" id="PTHR23407">
    <property type="entry name" value="ATPASE INHIBITOR/5-FORMYLTETRAHYDROFOLATE CYCLO-LIGASE"/>
    <property type="match status" value="1"/>
</dbReference>
<dbReference type="GO" id="GO:0009396">
    <property type="term" value="P:folic acid-containing compound biosynthetic process"/>
    <property type="evidence" value="ECO:0007669"/>
    <property type="project" value="TreeGrafter"/>
</dbReference>
<evidence type="ECO:0000313" key="6">
    <source>
        <dbReference type="EMBL" id="PSC06971.1"/>
    </source>
</evidence>
<dbReference type="EC" id="6.3.3.2" evidence="5"/>
<dbReference type="PANTHER" id="PTHR23407:SF1">
    <property type="entry name" value="5-FORMYLTETRAHYDROFOLATE CYCLO-LIGASE"/>
    <property type="match status" value="1"/>
</dbReference>
<evidence type="ECO:0000256" key="4">
    <source>
        <dbReference type="PIRSR" id="PIRSR006806-1"/>
    </source>
</evidence>
<keyword evidence="3 4" id="KW-0067">ATP-binding</keyword>
<dbReference type="GO" id="GO:0005524">
    <property type="term" value="F:ATP binding"/>
    <property type="evidence" value="ECO:0007669"/>
    <property type="project" value="UniProtKB-KW"/>
</dbReference>
<dbReference type="GO" id="GO:0035999">
    <property type="term" value="P:tetrahydrofolate interconversion"/>
    <property type="evidence" value="ECO:0007669"/>
    <property type="project" value="TreeGrafter"/>
</dbReference>
<evidence type="ECO:0000256" key="2">
    <source>
        <dbReference type="ARBA" id="ARBA00022741"/>
    </source>
</evidence>
<dbReference type="OrthoDB" id="9801938at2"/>
<dbReference type="GO" id="GO:0046872">
    <property type="term" value="F:metal ion binding"/>
    <property type="evidence" value="ECO:0007669"/>
    <property type="project" value="UniProtKB-KW"/>
</dbReference>
<dbReference type="NCBIfam" id="TIGR02727">
    <property type="entry name" value="MTHFS_bact"/>
    <property type="match status" value="1"/>
</dbReference>
<dbReference type="InterPro" id="IPR002698">
    <property type="entry name" value="FTHF_cligase"/>
</dbReference>
<dbReference type="RefSeq" id="WP_106334756.1">
    <property type="nucleotide sequence ID" value="NZ_PVZS01000001.1"/>
</dbReference>
<keyword evidence="5" id="KW-0479">Metal-binding</keyword>
<dbReference type="InterPro" id="IPR024185">
    <property type="entry name" value="FTHF_cligase-like_sf"/>
</dbReference>
<proteinExistence type="inferred from homology"/>
<accession>A0A2T1HZ74</accession>
<feature type="binding site" evidence="4">
    <location>
        <begin position="7"/>
        <end position="11"/>
    </location>
    <ligand>
        <name>ATP</name>
        <dbReference type="ChEBI" id="CHEBI:30616"/>
    </ligand>
</feature>
<evidence type="ECO:0000256" key="1">
    <source>
        <dbReference type="ARBA" id="ARBA00010638"/>
    </source>
</evidence>
<dbReference type="Proteomes" id="UP000239772">
    <property type="component" value="Unassembled WGS sequence"/>
</dbReference>
<gene>
    <name evidence="6" type="ORF">SLNSH_00905</name>
</gene>
<comment type="caution">
    <text evidence="6">The sequence shown here is derived from an EMBL/GenBank/DDBJ whole genome shotgun (WGS) entry which is preliminary data.</text>
</comment>
<dbReference type="AlphaFoldDB" id="A0A2T1HZ74"/>
<evidence type="ECO:0000313" key="7">
    <source>
        <dbReference type="Proteomes" id="UP000239772"/>
    </source>
</evidence>
<name>A0A2T1HZ74_9HYPH</name>
<dbReference type="SUPFAM" id="SSF100950">
    <property type="entry name" value="NagB/RpiA/CoA transferase-like"/>
    <property type="match status" value="1"/>
</dbReference>
<keyword evidence="6" id="KW-0436">Ligase</keyword>
<feature type="binding site" evidence="4">
    <location>
        <position position="58"/>
    </location>
    <ligand>
        <name>substrate</name>
    </ligand>
</feature>
<dbReference type="InterPro" id="IPR037171">
    <property type="entry name" value="NagB/RpiA_transferase-like"/>
</dbReference>
<keyword evidence="2 4" id="KW-0547">Nucleotide-binding</keyword>
<comment type="catalytic activity">
    <reaction evidence="5">
        <text>(6S)-5-formyl-5,6,7,8-tetrahydrofolate + ATP = (6R)-5,10-methenyltetrahydrofolate + ADP + phosphate</text>
        <dbReference type="Rhea" id="RHEA:10488"/>
        <dbReference type="ChEBI" id="CHEBI:30616"/>
        <dbReference type="ChEBI" id="CHEBI:43474"/>
        <dbReference type="ChEBI" id="CHEBI:57455"/>
        <dbReference type="ChEBI" id="CHEBI:57457"/>
        <dbReference type="ChEBI" id="CHEBI:456216"/>
        <dbReference type="EC" id="6.3.3.2"/>
    </reaction>
</comment>
<dbReference type="GO" id="GO:0030272">
    <property type="term" value="F:5-formyltetrahydrofolate cyclo-ligase activity"/>
    <property type="evidence" value="ECO:0007669"/>
    <property type="project" value="UniProtKB-EC"/>
</dbReference>
<feature type="binding site" evidence="4">
    <location>
        <begin position="131"/>
        <end position="139"/>
    </location>
    <ligand>
        <name>ATP</name>
        <dbReference type="ChEBI" id="CHEBI:30616"/>
    </ligand>
</feature>
<comment type="similarity">
    <text evidence="1 5">Belongs to the 5-formyltetrahydrofolate cyclo-ligase family.</text>
</comment>
<keyword evidence="5" id="KW-0460">Magnesium</keyword>